<sequence>MKFISFSAATSRGLDKKVNRFLEDNPYITIIETKFSAAYGGVYVGIFYKEK</sequence>
<evidence type="ECO:0008006" key="3">
    <source>
        <dbReference type="Google" id="ProtNLM"/>
    </source>
</evidence>
<reference evidence="1" key="1">
    <citation type="submission" date="2023-07" db="EMBL/GenBank/DDBJ databases">
        <title>Evaluation of the beneficial properties of pineapple isolates.</title>
        <authorList>
            <person name="Adefiranye O."/>
        </authorList>
    </citation>
    <scope>NUCLEOTIDE SEQUENCE</scope>
    <source>
        <strain evidence="1">PAPLE_T1</strain>
    </source>
</reference>
<accession>A0AAW7MFF3</accession>
<dbReference type="EMBL" id="JAUHQC010000014">
    <property type="protein sequence ID" value="MDN4534038.1"/>
    <property type="molecule type" value="Genomic_DNA"/>
</dbReference>
<comment type="caution">
    <text evidence="1">The sequence shown here is derived from an EMBL/GenBank/DDBJ whole genome shotgun (WGS) entry which is preliminary data.</text>
</comment>
<dbReference type="Proteomes" id="UP001171687">
    <property type="component" value="Unassembled WGS sequence"/>
</dbReference>
<dbReference type="RefSeq" id="WP_169791264.1">
    <property type="nucleotide sequence ID" value="NZ_AP024589.1"/>
</dbReference>
<organism evidence="1 2">
    <name type="scientific">Staphylococcus auricularis</name>
    <dbReference type="NCBI Taxonomy" id="29379"/>
    <lineage>
        <taxon>Bacteria</taxon>
        <taxon>Bacillati</taxon>
        <taxon>Bacillota</taxon>
        <taxon>Bacilli</taxon>
        <taxon>Bacillales</taxon>
        <taxon>Staphylococcaceae</taxon>
        <taxon>Staphylococcus</taxon>
    </lineage>
</organism>
<evidence type="ECO:0000313" key="2">
    <source>
        <dbReference type="Proteomes" id="UP001171687"/>
    </source>
</evidence>
<dbReference type="AlphaFoldDB" id="A0AAW7MFF3"/>
<dbReference type="GeneID" id="64982971"/>
<evidence type="ECO:0000313" key="1">
    <source>
        <dbReference type="EMBL" id="MDN4534038.1"/>
    </source>
</evidence>
<protein>
    <recommendedName>
        <fullName evidence="3">DegV family protein</fullName>
    </recommendedName>
</protein>
<name>A0AAW7MFF3_9STAP</name>
<proteinExistence type="predicted"/>
<gene>
    <name evidence="1" type="ORF">QYH67_10795</name>
</gene>